<dbReference type="Pfam" id="PF00132">
    <property type="entry name" value="Hexapep"/>
    <property type="match status" value="1"/>
</dbReference>
<protein>
    <submittedName>
        <fullName evidence="3">Putative colanic acid biosynthesis acetyltransferase WcaF</fullName>
    </submittedName>
</protein>
<comment type="similarity">
    <text evidence="1">Belongs to the transferase hexapeptide repeat family.</text>
</comment>
<dbReference type="GO" id="GO:0005829">
    <property type="term" value="C:cytosol"/>
    <property type="evidence" value="ECO:0007669"/>
    <property type="project" value="TreeGrafter"/>
</dbReference>
<dbReference type="SUPFAM" id="SSF51161">
    <property type="entry name" value="Trimeric LpxA-like enzymes"/>
    <property type="match status" value="1"/>
</dbReference>
<gene>
    <name evidence="3" type="ORF">SAMN05877831_11928</name>
</gene>
<dbReference type="Pfam" id="PF14602">
    <property type="entry name" value="Hexapep_2"/>
    <property type="match status" value="1"/>
</dbReference>
<dbReference type="PANTHER" id="PTHR23416">
    <property type="entry name" value="SIALIC ACID SYNTHASE-RELATED"/>
    <property type="match status" value="1"/>
</dbReference>
<accession>A0A285TE98</accession>
<dbReference type="InterPro" id="IPR051159">
    <property type="entry name" value="Hexapeptide_acetyltransf"/>
</dbReference>
<dbReference type="Gene3D" id="2.160.10.10">
    <property type="entry name" value="Hexapeptide repeat proteins"/>
    <property type="match status" value="1"/>
</dbReference>
<organism evidence="3 4">
    <name type="scientific">Rhodobacter maris</name>
    <dbReference type="NCBI Taxonomy" id="446682"/>
    <lineage>
        <taxon>Bacteria</taxon>
        <taxon>Pseudomonadati</taxon>
        <taxon>Pseudomonadota</taxon>
        <taxon>Alphaproteobacteria</taxon>
        <taxon>Rhodobacterales</taxon>
        <taxon>Rhodobacter group</taxon>
        <taxon>Rhodobacter</taxon>
    </lineage>
</organism>
<sequence>MNSLEVDVRKNRRARKWSRKELLKRVVWAIASVFFKLSPRPFWSWRQWILRRFGAKVGQDVHIYPSVRITIPWNLSLGDGCAIGDRAILYALGPITIGSRATVSQGAHLCAGSHDWRDQRMPLTKPPITIGNDCWIAADAFIGPGVSIGKATIVGARAVVMRNQPDNVIVVGNPATVVKARTLNDDT</sequence>
<dbReference type="NCBIfam" id="NF007797">
    <property type="entry name" value="PRK10502.1"/>
    <property type="match status" value="1"/>
</dbReference>
<dbReference type="AlphaFoldDB" id="A0A285TE98"/>
<name>A0A285TE98_9RHOB</name>
<dbReference type="OrthoDB" id="9815592at2"/>
<evidence type="ECO:0000256" key="2">
    <source>
        <dbReference type="ARBA" id="ARBA00022679"/>
    </source>
</evidence>
<dbReference type="InterPro" id="IPR001451">
    <property type="entry name" value="Hexapep"/>
</dbReference>
<reference evidence="4" key="1">
    <citation type="submission" date="2017-08" db="EMBL/GenBank/DDBJ databases">
        <authorList>
            <person name="Varghese N."/>
            <person name="Submissions S."/>
        </authorList>
    </citation>
    <scope>NUCLEOTIDE SEQUENCE [LARGE SCALE GENOMIC DNA]</scope>
    <source>
        <strain evidence="4">JA276</strain>
    </source>
</reference>
<dbReference type="RefSeq" id="WP_097071386.1">
    <property type="nucleotide sequence ID" value="NZ_OBMT01000019.1"/>
</dbReference>
<dbReference type="PANTHER" id="PTHR23416:SF23">
    <property type="entry name" value="ACETYLTRANSFERASE C18B11.09C-RELATED"/>
    <property type="match status" value="1"/>
</dbReference>
<dbReference type="InterPro" id="IPR011004">
    <property type="entry name" value="Trimer_LpxA-like_sf"/>
</dbReference>
<evidence type="ECO:0000256" key="1">
    <source>
        <dbReference type="ARBA" id="ARBA00007274"/>
    </source>
</evidence>
<dbReference type="CDD" id="cd05825">
    <property type="entry name" value="LbH_wcaF_like"/>
    <property type="match status" value="1"/>
</dbReference>
<evidence type="ECO:0000313" key="4">
    <source>
        <dbReference type="Proteomes" id="UP000219111"/>
    </source>
</evidence>
<dbReference type="GO" id="GO:0008374">
    <property type="term" value="F:O-acyltransferase activity"/>
    <property type="evidence" value="ECO:0007669"/>
    <property type="project" value="TreeGrafter"/>
</dbReference>
<dbReference type="EMBL" id="OBMT01000019">
    <property type="protein sequence ID" value="SOC20403.1"/>
    <property type="molecule type" value="Genomic_DNA"/>
</dbReference>
<keyword evidence="4" id="KW-1185">Reference proteome</keyword>
<keyword evidence="2 3" id="KW-0808">Transferase</keyword>
<evidence type="ECO:0000313" key="3">
    <source>
        <dbReference type="EMBL" id="SOC20403.1"/>
    </source>
</evidence>
<dbReference type="Proteomes" id="UP000219111">
    <property type="component" value="Unassembled WGS sequence"/>
</dbReference>
<proteinExistence type="inferred from homology"/>